<comment type="caution">
    <text evidence="1">The sequence shown here is derived from an EMBL/GenBank/DDBJ whole genome shotgun (WGS) entry which is preliminary data.</text>
</comment>
<accession>A0ABS4XJ16</accession>
<dbReference type="InterPro" id="IPR007423">
    <property type="entry name" value="Sel_put"/>
</dbReference>
<sequence length="52" mass="6319">MRFFEGVLGADKYRVYLEHQARTHPGVPPMSEREFWRDYTDWQEKNPQGRCC</sequence>
<dbReference type="Pfam" id="PF04328">
    <property type="entry name" value="Sel_put"/>
    <property type="match status" value="1"/>
</dbReference>
<name>A0ABS4XJ16_9MICC</name>
<dbReference type="Proteomes" id="UP001296993">
    <property type="component" value="Unassembled WGS sequence"/>
</dbReference>
<gene>
    <name evidence="1" type="ORF">JOF47_004041</name>
</gene>
<evidence type="ECO:0000313" key="1">
    <source>
        <dbReference type="EMBL" id="MBP2388468.1"/>
    </source>
</evidence>
<keyword evidence="2" id="KW-1185">Reference proteome</keyword>
<evidence type="ECO:0000313" key="2">
    <source>
        <dbReference type="Proteomes" id="UP001296993"/>
    </source>
</evidence>
<organism evidence="1 2">
    <name type="scientific">Paeniglutamicibacter kerguelensis</name>
    <dbReference type="NCBI Taxonomy" id="254788"/>
    <lineage>
        <taxon>Bacteria</taxon>
        <taxon>Bacillati</taxon>
        <taxon>Actinomycetota</taxon>
        <taxon>Actinomycetes</taxon>
        <taxon>Micrococcales</taxon>
        <taxon>Micrococcaceae</taxon>
        <taxon>Paeniglutamicibacter</taxon>
    </lineage>
</organism>
<dbReference type="EMBL" id="JAGIOF010000004">
    <property type="protein sequence ID" value="MBP2388468.1"/>
    <property type="molecule type" value="Genomic_DNA"/>
</dbReference>
<proteinExistence type="predicted"/>
<reference evidence="1 2" key="1">
    <citation type="submission" date="2021-03" db="EMBL/GenBank/DDBJ databases">
        <title>Sequencing the genomes of 1000 actinobacteria strains.</title>
        <authorList>
            <person name="Klenk H.-P."/>
        </authorList>
    </citation>
    <scope>NUCLEOTIDE SEQUENCE [LARGE SCALE GENOMIC DNA]</scope>
    <source>
        <strain evidence="1 2">DSM 15797</strain>
    </source>
</reference>
<protein>
    <submittedName>
        <fullName evidence="1">Uncharacterized short protein YbdD (DUF466 family)</fullName>
    </submittedName>
</protein>